<dbReference type="Pfam" id="PF01833">
    <property type="entry name" value="TIG"/>
    <property type="match status" value="1"/>
</dbReference>
<dbReference type="CDD" id="cd00102">
    <property type="entry name" value="IPT"/>
    <property type="match status" value="1"/>
</dbReference>
<feature type="domain" description="IPT/TIG" evidence="1">
    <location>
        <begin position="89"/>
        <end position="168"/>
    </location>
</feature>
<proteinExistence type="predicted"/>
<gene>
    <name evidence="2" type="ORF">RMAR00112_LOCUS15867</name>
</gene>
<protein>
    <recommendedName>
        <fullName evidence="1">IPT/TIG domain-containing protein</fullName>
    </recommendedName>
</protein>
<dbReference type="SUPFAM" id="SSF81296">
    <property type="entry name" value="E set domains"/>
    <property type="match status" value="1"/>
</dbReference>
<dbReference type="AlphaFoldDB" id="A0A7S3EE05"/>
<reference evidence="2" key="1">
    <citation type="submission" date="2021-01" db="EMBL/GenBank/DDBJ databases">
        <authorList>
            <person name="Corre E."/>
            <person name="Pelletier E."/>
            <person name="Niang G."/>
            <person name="Scheremetjew M."/>
            <person name="Finn R."/>
            <person name="Kale V."/>
            <person name="Holt S."/>
            <person name="Cochrane G."/>
            <person name="Meng A."/>
            <person name="Brown T."/>
            <person name="Cohen L."/>
        </authorList>
    </citation>
    <scope>NUCLEOTIDE SEQUENCE</scope>
    <source>
        <strain evidence="2">CCMP 769</strain>
    </source>
</reference>
<dbReference type="InterPro" id="IPR013783">
    <property type="entry name" value="Ig-like_fold"/>
</dbReference>
<name>A0A7S3EE05_9RHOD</name>
<sequence length="209" mass="22978">MTVSVHVYSSARGKLSQVGKSELEVSHQAPVDDLIRTLSEKYVQFAKSAEALRLFQSGILIKEENYRDAVDERNPYRAVFVERKNKTHVDELKPFVGLTTGGAQITIRGVNFANTVRMVKFGAVQVEAVRYSPEVLTCIAPPHDAGVVSVEVEAPGEGFTDDGSTYTYVNSIAEGAEIAISACDERKALAPMSLESCKPVNTIERRRDR</sequence>
<accession>A0A7S3EE05</accession>
<evidence type="ECO:0000259" key="1">
    <source>
        <dbReference type="Pfam" id="PF01833"/>
    </source>
</evidence>
<dbReference type="EMBL" id="HBHW01020416">
    <property type="protein sequence ID" value="CAE0047886.1"/>
    <property type="molecule type" value="Transcribed_RNA"/>
</dbReference>
<organism evidence="2">
    <name type="scientific">Rhodosorus marinus</name>
    <dbReference type="NCBI Taxonomy" id="101924"/>
    <lineage>
        <taxon>Eukaryota</taxon>
        <taxon>Rhodophyta</taxon>
        <taxon>Stylonematophyceae</taxon>
        <taxon>Stylonematales</taxon>
        <taxon>Stylonemataceae</taxon>
        <taxon>Rhodosorus</taxon>
    </lineage>
</organism>
<dbReference type="InterPro" id="IPR002909">
    <property type="entry name" value="IPT_dom"/>
</dbReference>
<dbReference type="InterPro" id="IPR014756">
    <property type="entry name" value="Ig_E-set"/>
</dbReference>
<evidence type="ECO:0000313" key="2">
    <source>
        <dbReference type="EMBL" id="CAE0047886.1"/>
    </source>
</evidence>
<dbReference type="Gene3D" id="2.60.40.10">
    <property type="entry name" value="Immunoglobulins"/>
    <property type="match status" value="1"/>
</dbReference>